<evidence type="ECO:0000313" key="1">
    <source>
        <dbReference type="EMBL" id="CAB3979670.1"/>
    </source>
</evidence>
<accession>A0A6S7G043</accession>
<evidence type="ECO:0000313" key="2">
    <source>
        <dbReference type="Proteomes" id="UP001152795"/>
    </source>
</evidence>
<gene>
    <name evidence="1" type="ORF">PACLA_8A036459</name>
</gene>
<reference evidence="1" key="1">
    <citation type="submission" date="2020-04" db="EMBL/GenBank/DDBJ databases">
        <authorList>
            <person name="Alioto T."/>
            <person name="Alioto T."/>
            <person name="Gomez Garrido J."/>
        </authorList>
    </citation>
    <scope>NUCLEOTIDE SEQUENCE</scope>
    <source>
        <strain evidence="1">A484AB</strain>
    </source>
</reference>
<comment type="caution">
    <text evidence="1">The sequence shown here is derived from an EMBL/GenBank/DDBJ whole genome shotgun (WGS) entry which is preliminary data.</text>
</comment>
<sequence length="152" mass="17631">MATMETLLKSVNTKLQMLEFTNESVREALEKRHVPTMERKLKTLQDKIDEIQDLETKIQEAKIEKGENIQDIKEWSSKIESDISKYEASVLELNSVIRDIQKTEKLSTESTKEDDREEPKSLDPGAKEFRPRRAAAVLAKEKIKLWAENEDI</sequence>
<dbReference type="Proteomes" id="UP001152795">
    <property type="component" value="Unassembled WGS sequence"/>
</dbReference>
<organism evidence="1 2">
    <name type="scientific">Paramuricea clavata</name>
    <name type="common">Red gorgonian</name>
    <name type="synonym">Violescent sea-whip</name>
    <dbReference type="NCBI Taxonomy" id="317549"/>
    <lineage>
        <taxon>Eukaryota</taxon>
        <taxon>Metazoa</taxon>
        <taxon>Cnidaria</taxon>
        <taxon>Anthozoa</taxon>
        <taxon>Octocorallia</taxon>
        <taxon>Malacalcyonacea</taxon>
        <taxon>Plexauridae</taxon>
        <taxon>Paramuricea</taxon>
    </lineage>
</organism>
<protein>
    <submittedName>
        <fullName evidence="1">Uncharacterized protein</fullName>
    </submittedName>
</protein>
<name>A0A6S7G043_PARCT</name>
<proteinExistence type="predicted"/>
<dbReference type="EMBL" id="CACRXK020000218">
    <property type="protein sequence ID" value="CAB3979670.1"/>
    <property type="molecule type" value="Genomic_DNA"/>
</dbReference>
<keyword evidence="2" id="KW-1185">Reference proteome</keyword>
<dbReference type="AlphaFoldDB" id="A0A6S7G043"/>